<organism evidence="1 2">
    <name type="scientific">Methylobacterium tardum</name>
    <dbReference type="NCBI Taxonomy" id="374432"/>
    <lineage>
        <taxon>Bacteria</taxon>
        <taxon>Pseudomonadati</taxon>
        <taxon>Pseudomonadota</taxon>
        <taxon>Alphaproteobacteria</taxon>
        <taxon>Hyphomicrobiales</taxon>
        <taxon>Methylobacteriaceae</taxon>
        <taxon>Methylobacterium</taxon>
    </lineage>
</organism>
<proteinExistence type="predicted"/>
<dbReference type="EMBL" id="BSPL01000007">
    <property type="protein sequence ID" value="GLS68715.1"/>
    <property type="molecule type" value="Genomic_DNA"/>
</dbReference>
<keyword evidence="2" id="KW-1185">Reference proteome</keyword>
<dbReference type="Proteomes" id="UP001157440">
    <property type="component" value="Unassembled WGS sequence"/>
</dbReference>
<evidence type="ECO:0000313" key="1">
    <source>
        <dbReference type="EMBL" id="GLS68715.1"/>
    </source>
</evidence>
<comment type="caution">
    <text evidence="1">The sequence shown here is derived from an EMBL/GenBank/DDBJ whole genome shotgun (WGS) entry which is preliminary data.</text>
</comment>
<accession>A0AA37TB49</accession>
<sequence>MASGGIMEKFNSPKHAVLRQIADALGLPVERFLTDPASARPTATADECLRLWSRITTEVGRQQALEALRMIADQERTRSEP</sequence>
<reference evidence="2" key="1">
    <citation type="journal article" date="2019" name="Int. J. Syst. Evol. Microbiol.">
        <title>The Global Catalogue of Microorganisms (GCM) 10K type strain sequencing project: providing services to taxonomists for standard genome sequencing and annotation.</title>
        <authorList>
            <consortium name="The Broad Institute Genomics Platform"/>
            <consortium name="The Broad Institute Genome Sequencing Center for Infectious Disease"/>
            <person name="Wu L."/>
            <person name="Ma J."/>
        </authorList>
    </citation>
    <scope>NUCLEOTIDE SEQUENCE [LARGE SCALE GENOMIC DNA]</scope>
    <source>
        <strain evidence="2">NBRC 103632</strain>
    </source>
</reference>
<name>A0AA37TB49_9HYPH</name>
<evidence type="ECO:0000313" key="2">
    <source>
        <dbReference type="Proteomes" id="UP001157440"/>
    </source>
</evidence>
<dbReference type="AlphaFoldDB" id="A0AA37TB49"/>
<gene>
    <name evidence="1" type="ORF">GCM10007890_07270</name>
</gene>
<protein>
    <submittedName>
        <fullName evidence="1">Uncharacterized protein</fullName>
    </submittedName>
</protein>